<dbReference type="OrthoDB" id="236468at2"/>
<dbReference type="PATRIC" id="fig|595434.4.peg.3891"/>
<reference evidence="3" key="1">
    <citation type="submission" date="2015-05" db="EMBL/GenBank/DDBJ databases">
        <title>Permanent draft genome of Rhodopirellula islandicus K833.</title>
        <authorList>
            <person name="Kizina J."/>
            <person name="Richter M."/>
            <person name="Glockner F.O."/>
            <person name="Harder J."/>
        </authorList>
    </citation>
    <scope>NUCLEOTIDE SEQUENCE [LARGE SCALE GENOMIC DNA]</scope>
    <source>
        <strain evidence="3">K833</strain>
    </source>
</reference>
<dbReference type="EMBL" id="LECT01000031">
    <property type="protein sequence ID" value="KLU03699.1"/>
    <property type="molecule type" value="Genomic_DNA"/>
</dbReference>
<dbReference type="Gene3D" id="2.60.40.10">
    <property type="entry name" value="Immunoglobulins"/>
    <property type="match status" value="1"/>
</dbReference>
<comment type="caution">
    <text evidence="3">The sequence shown here is derived from an EMBL/GenBank/DDBJ whole genome shotgun (WGS) entry which is preliminary data.</text>
</comment>
<evidence type="ECO:0000256" key="1">
    <source>
        <dbReference type="SAM" id="MobiDB-lite"/>
    </source>
</evidence>
<evidence type="ECO:0000256" key="2">
    <source>
        <dbReference type="SAM" id="SignalP"/>
    </source>
</evidence>
<evidence type="ECO:0000313" key="3">
    <source>
        <dbReference type="EMBL" id="KLU03699.1"/>
    </source>
</evidence>
<dbReference type="SUPFAM" id="SSF53474">
    <property type="entry name" value="alpha/beta-Hydrolases"/>
    <property type="match status" value="1"/>
</dbReference>
<keyword evidence="2" id="KW-0732">Signal</keyword>
<feature type="signal peptide" evidence="2">
    <location>
        <begin position="1"/>
        <end position="24"/>
    </location>
</feature>
<gene>
    <name evidence="3" type="ORF">RISK_004106</name>
</gene>
<feature type="region of interest" description="Disordered" evidence="1">
    <location>
        <begin position="445"/>
        <end position="464"/>
    </location>
</feature>
<protein>
    <recommendedName>
        <fullName evidence="5">Signal peptide and transmembrane protein</fullName>
    </recommendedName>
</protein>
<evidence type="ECO:0000313" key="4">
    <source>
        <dbReference type="Proteomes" id="UP000036367"/>
    </source>
</evidence>
<sequence length="464" mass="50793">MRLIHVFLLPPIAVLLAFTAVASAEESPYDVYPAVEPPYFRVRYEASSEKGELNFPVKYTVWIPPNAATLRGVIVHQHGCGEGSCKSGLTGAFDLHWEALASKHDCALLAPAYEQPQAADCQLWCDPRNGSDAAFQKSLTDLGKASGHPELDTIPWTLWGHSGGGVWAGTMTLLHPDRVAAAWLRSGVPILDPIPERPSAKTVLVPETPLDVPIMLNLGTKEGVTVTEGRFSGLWPKMKALFHSLRAKGGLIGVAVDPLTSHECGNQRYLAIPWFDVCLSARLPERINQPLKPMPTNEAWLAPLLETEAFPSAEWKGDPMDAIWLPNEAIAMAWMQYVKDTAIEDTTPPPSPTNLRVADGELSWDAEVDFESGLAHFIIERDGKEIATVPTTARNPFGRALFQGLQYSDTPLQPLAEMRFTDKTARQGENHSYRVIAVNTLGLKSTDDPARVAPSTTAPGERRQ</sequence>
<organism evidence="3 4">
    <name type="scientific">Rhodopirellula islandica</name>
    <dbReference type="NCBI Taxonomy" id="595434"/>
    <lineage>
        <taxon>Bacteria</taxon>
        <taxon>Pseudomonadati</taxon>
        <taxon>Planctomycetota</taxon>
        <taxon>Planctomycetia</taxon>
        <taxon>Pirellulales</taxon>
        <taxon>Pirellulaceae</taxon>
        <taxon>Rhodopirellula</taxon>
    </lineage>
</organism>
<dbReference type="STRING" id="595434.RISK_004106"/>
<feature type="chain" id="PRO_5005250113" description="Signal peptide and transmembrane protein" evidence="2">
    <location>
        <begin position="25"/>
        <end position="464"/>
    </location>
</feature>
<dbReference type="InterPro" id="IPR013783">
    <property type="entry name" value="Ig-like_fold"/>
</dbReference>
<dbReference type="InterPro" id="IPR029058">
    <property type="entry name" value="AB_hydrolase_fold"/>
</dbReference>
<keyword evidence="4" id="KW-1185">Reference proteome</keyword>
<dbReference type="Gene3D" id="3.40.50.1820">
    <property type="entry name" value="alpha/beta hydrolase"/>
    <property type="match status" value="1"/>
</dbReference>
<evidence type="ECO:0008006" key="5">
    <source>
        <dbReference type="Google" id="ProtNLM"/>
    </source>
</evidence>
<dbReference type="RefSeq" id="WP_047815430.1">
    <property type="nucleotide sequence ID" value="NZ_LECT01000031.1"/>
</dbReference>
<dbReference type="AlphaFoldDB" id="A0A0J1EDT5"/>
<proteinExistence type="predicted"/>
<dbReference type="Proteomes" id="UP000036367">
    <property type="component" value="Unassembled WGS sequence"/>
</dbReference>
<accession>A0A0J1EDT5</accession>
<name>A0A0J1EDT5_RHOIS</name>